<gene>
    <name evidence="21" type="ORF">EJB05_19973</name>
</gene>
<dbReference type="GO" id="GO:0020037">
    <property type="term" value="F:heme binding"/>
    <property type="evidence" value="ECO:0007669"/>
    <property type="project" value="UniProtKB-UniRule"/>
</dbReference>
<evidence type="ECO:0000256" key="5">
    <source>
        <dbReference type="ARBA" id="ARBA00022617"/>
    </source>
</evidence>
<comment type="similarity">
    <text evidence="3">Belongs to the peroxidase family. Ascorbate peroxidase subfamily.</text>
</comment>
<feature type="binding site" evidence="15">
    <location>
        <position position="112"/>
    </location>
    <ligand>
        <name>Ca(2+)</name>
        <dbReference type="ChEBI" id="CHEBI:29108"/>
        <label>1</label>
    </ligand>
</feature>
<dbReference type="InterPro" id="IPR019793">
    <property type="entry name" value="Peroxidases_heam-ligand_BS"/>
</dbReference>
<keyword evidence="5 18" id="KW-0349">Heme</keyword>
<evidence type="ECO:0000259" key="20">
    <source>
        <dbReference type="PROSITE" id="PS50873"/>
    </source>
</evidence>
<keyword evidence="4 18" id="KW-0575">Peroxidase</keyword>
<dbReference type="GO" id="GO:0046872">
    <property type="term" value="F:metal ion binding"/>
    <property type="evidence" value="ECO:0007669"/>
    <property type="project" value="UniProtKB-UniRule"/>
</dbReference>
<dbReference type="GO" id="GO:0006979">
    <property type="term" value="P:response to oxidative stress"/>
    <property type="evidence" value="ECO:0007669"/>
    <property type="project" value="UniProtKB-UniRule"/>
</dbReference>
<feature type="binding site" evidence="15">
    <location>
        <position position="124"/>
    </location>
    <ligand>
        <name>Ca(2+)</name>
        <dbReference type="ChEBI" id="CHEBI:29108"/>
        <label>1</label>
    </ligand>
</feature>
<feature type="binding site" evidence="15">
    <location>
        <position position="287"/>
    </location>
    <ligand>
        <name>Ca(2+)</name>
        <dbReference type="ChEBI" id="CHEBI:29108"/>
        <label>2</label>
    </ligand>
</feature>
<evidence type="ECO:0000256" key="15">
    <source>
        <dbReference type="PIRSR" id="PIRSR600823-3"/>
    </source>
</evidence>
<evidence type="ECO:0000256" key="9">
    <source>
        <dbReference type="ARBA" id="ARBA00023004"/>
    </source>
</evidence>
<keyword evidence="10 17" id="KW-1015">Disulfide bond</keyword>
<evidence type="ECO:0000256" key="8">
    <source>
        <dbReference type="ARBA" id="ARBA00023002"/>
    </source>
</evidence>
<dbReference type="GO" id="GO:0005576">
    <property type="term" value="C:extracellular region"/>
    <property type="evidence" value="ECO:0007669"/>
    <property type="project" value="UniProtKB-SubCell"/>
</dbReference>
<keyword evidence="6 15" id="KW-0479">Metal-binding</keyword>
<dbReference type="Gene3D" id="1.10.520.10">
    <property type="match status" value="2"/>
</dbReference>
<evidence type="ECO:0000256" key="10">
    <source>
        <dbReference type="ARBA" id="ARBA00023157"/>
    </source>
</evidence>
<keyword evidence="12 18" id="KW-0376">Hydrogen peroxide</keyword>
<keyword evidence="22" id="KW-1185">Reference proteome</keyword>
<feature type="active site" description="Proton acceptor" evidence="13">
    <location>
        <position position="102"/>
    </location>
</feature>
<evidence type="ECO:0000256" key="13">
    <source>
        <dbReference type="PIRSR" id="PIRSR600823-1"/>
    </source>
</evidence>
<dbReference type="PANTHER" id="PTHR31517">
    <property type="match status" value="1"/>
</dbReference>
<feature type="binding site" evidence="15">
    <location>
        <position position="108"/>
    </location>
    <ligand>
        <name>Ca(2+)</name>
        <dbReference type="ChEBI" id="CHEBI:29108"/>
        <label>1</label>
    </ligand>
</feature>
<feature type="binding site" evidence="15">
    <location>
        <position position="231"/>
    </location>
    <ligand>
        <name>Ca(2+)</name>
        <dbReference type="ChEBI" id="CHEBI:29108"/>
        <label>2</label>
    </ligand>
</feature>
<dbReference type="Gene3D" id="1.10.420.10">
    <property type="entry name" value="Peroxidase, domain 2"/>
    <property type="match status" value="1"/>
</dbReference>
<feature type="binding site" description="axial binding residue" evidence="15">
    <location>
        <position position="230"/>
    </location>
    <ligand>
        <name>heme b</name>
        <dbReference type="ChEBI" id="CHEBI:60344"/>
    </ligand>
    <ligandPart>
        <name>Fe</name>
        <dbReference type="ChEBI" id="CHEBI:18248"/>
    </ligandPart>
</feature>
<organism evidence="21 22">
    <name type="scientific">Eragrostis curvula</name>
    <name type="common">weeping love grass</name>
    <dbReference type="NCBI Taxonomy" id="38414"/>
    <lineage>
        <taxon>Eukaryota</taxon>
        <taxon>Viridiplantae</taxon>
        <taxon>Streptophyta</taxon>
        <taxon>Embryophyta</taxon>
        <taxon>Tracheophyta</taxon>
        <taxon>Spermatophyta</taxon>
        <taxon>Magnoliopsida</taxon>
        <taxon>Liliopsida</taxon>
        <taxon>Poales</taxon>
        <taxon>Poaceae</taxon>
        <taxon>PACMAD clade</taxon>
        <taxon>Chloridoideae</taxon>
        <taxon>Eragrostideae</taxon>
        <taxon>Eragrostidinae</taxon>
        <taxon>Eragrostis</taxon>
    </lineage>
</organism>
<feature type="binding site" evidence="15">
    <location>
        <position position="110"/>
    </location>
    <ligand>
        <name>Ca(2+)</name>
        <dbReference type="ChEBI" id="CHEBI:29108"/>
        <label>1</label>
    </ligand>
</feature>
<name>A0A5J9UXU1_9POAL</name>
<evidence type="ECO:0000256" key="3">
    <source>
        <dbReference type="ARBA" id="ARBA00006873"/>
    </source>
</evidence>
<keyword evidence="9 15" id="KW-0408">Iron</keyword>
<feature type="disulfide bond" evidence="17">
    <location>
        <begin position="237"/>
        <end position="273"/>
    </location>
</feature>
<feature type="binding site" evidence="15">
    <location>
        <position position="103"/>
    </location>
    <ligand>
        <name>Ca(2+)</name>
        <dbReference type="ChEBI" id="CHEBI:29108"/>
        <label>1</label>
    </ligand>
</feature>
<keyword evidence="18" id="KW-0964">Secreted</keyword>
<evidence type="ECO:0000256" key="1">
    <source>
        <dbReference type="ARBA" id="ARBA00000189"/>
    </source>
</evidence>
<dbReference type="SUPFAM" id="SSF48113">
    <property type="entry name" value="Heme-dependent peroxidases"/>
    <property type="match status" value="1"/>
</dbReference>
<evidence type="ECO:0000256" key="16">
    <source>
        <dbReference type="PIRSR" id="PIRSR600823-4"/>
    </source>
</evidence>
<dbReference type="InterPro" id="IPR002016">
    <property type="entry name" value="Haem_peroxidase"/>
</dbReference>
<keyword evidence="11" id="KW-0873">Pyrrolidone carboxylic acid</keyword>
<evidence type="ECO:0000256" key="7">
    <source>
        <dbReference type="ARBA" id="ARBA00022837"/>
    </source>
</evidence>
<evidence type="ECO:0000256" key="4">
    <source>
        <dbReference type="ARBA" id="ARBA00022559"/>
    </source>
</evidence>
<protein>
    <recommendedName>
        <fullName evidence="18">Peroxidase</fullName>
        <ecNumber evidence="18">1.11.1.7</ecNumber>
    </recommendedName>
</protein>
<dbReference type="PRINTS" id="PR00458">
    <property type="entry name" value="PEROXIDASE"/>
</dbReference>
<evidence type="ECO:0000256" key="17">
    <source>
        <dbReference type="PIRSR" id="PIRSR600823-5"/>
    </source>
</evidence>
<evidence type="ECO:0000256" key="11">
    <source>
        <dbReference type="ARBA" id="ARBA00023283"/>
    </source>
</evidence>
<dbReference type="PROSITE" id="PS00436">
    <property type="entry name" value="PEROXIDASE_2"/>
    <property type="match status" value="1"/>
</dbReference>
<feature type="domain" description="Plant heme peroxidase family profile" evidence="20">
    <location>
        <begin position="89"/>
        <end position="367"/>
    </location>
</feature>
<dbReference type="PRINTS" id="PR00461">
    <property type="entry name" value="PLPEROXIDASE"/>
</dbReference>
<evidence type="ECO:0000256" key="18">
    <source>
        <dbReference type="RuleBase" id="RU362060"/>
    </source>
</evidence>
<dbReference type="Gramene" id="TVU28456">
    <property type="protein sequence ID" value="TVU28456"/>
    <property type="gene ID" value="EJB05_19973"/>
</dbReference>
<evidence type="ECO:0000256" key="6">
    <source>
        <dbReference type="ARBA" id="ARBA00022723"/>
    </source>
</evidence>
<feature type="binding site" evidence="15">
    <location>
        <position position="295"/>
    </location>
    <ligand>
        <name>Ca(2+)</name>
        <dbReference type="ChEBI" id="CHEBI:29108"/>
        <label>2</label>
    </ligand>
</feature>
<feature type="disulfide bond" evidence="17">
    <location>
        <begin position="104"/>
        <end position="109"/>
    </location>
</feature>
<evidence type="ECO:0000256" key="2">
    <source>
        <dbReference type="ARBA" id="ARBA00004613"/>
    </source>
</evidence>
<dbReference type="AlphaFoldDB" id="A0A5J9UXU1"/>
<feature type="site" description="Transition state stabilizer" evidence="16">
    <location>
        <position position="98"/>
    </location>
</feature>
<evidence type="ECO:0000256" key="12">
    <source>
        <dbReference type="ARBA" id="ARBA00023324"/>
    </source>
</evidence>
<dbReference type="InterPro" id="IPR000823">
    <property type="entry name" value="Peroxidase_pln"/>
</dbReference>
<accession>A0A5J9UXU1</accession>
<dbReference type="Proteomes" id="UP000324897">
    <property type="component" value="Chromosome 1"/>
</dbReference>
<proteinExistence type="inferred from homology"/>
<dbReference type="EMBL" id="RWGY01000011">
    <property type="protein sequence ID" value="TVU28456.1"/>
    <property type="molecule type" value="Genomic_DNA"/>
</dbReference>
<comment type="catalytic activity">
    <reaction evidence="1 18">
        <text>2 a phenolic donor + H2O2 = 2 a phenolic radical donor + 2 H2O</text>
        <dbReference type="Rhea" id="RHEA:56136"/>
        <dbReference type="ChEBI" id="CHEBI:15377"/>
        <dbReference type="ChEBI" id="CHEBI:16240"/>
        <dbReference type="ChEBI" id="CHEBI:139520"/>
        <dbReference type="ChEBI" id="CHEBI:139521"/>
        <dbReference type="EC" id="1.11.1.7"/>
    </reaction>
</comment>
<evidence type="ECO:0000313" key="21">
    <source>
        <dbReference type="EMBL" id="TVU28456.1"/>
    </source>
</evidence>
<evidence type="ECO:0000313" key="22">
    <source>
        <dbReference type="Proteomes" id="UP000324897"/>
    </source>
</evidence>
<dbReference type="InterPro" id="IPR019794">
    <property type="entry name" value="Peroxidases_AS"/>
</dbReference>
<dbReference type="PANTHER" id="PTHR31517:SF44">
    <property type="entry name" value="CLASS III PEROXIDASE 31"/>
    <property type="match status" value="1"/>
</dbReference>
<dbReference type="GO" id="GO:0042744">
    <property type="term" value="P:hydrogen peroxide catabolic process"/>
    <property type="evidence" value="ECO:0007669"/>
    <property type="project" value="UniProtKB-KW"/>
</dbReference>
<feature type="binding site" evidence="14">
    <location>
        <position position="200"/>
    </location>
    <ligand>
        <name>substrate</name>
    </ligand>
</feature>
<evidence type="ECO:0000256" key="19">
    <source>
        <dbReference type="SAM" id="MobiDB-lite"/>
    </source>
</evidence>
<feature type="region of interest" description="Disordered" evidence="19">
    <location>
        <begin position="1"/>
        <end position="62"/>
    </location>
</feature>
<dbReference type="GO" id="GO:0140825">
    <property type="term" value="F:lactoperoxidase activity"/>
    <property type="evidence" value="ECO:0007669"/>
    <property type="project" value="UniProtKB-EC"/>
</dbReference>
<evidence type="ECO:0000256" key="14">
    <source>
        <dbReference type="PIRSR" id="PIRSR600823-2"/>
    </source>
</evidence>
<sequence length="373" mass="40101">MRARSTPGGNPTAHRRISHAPLPPPPRPRGRRALCRRGAAADAGASEADAEAGASEADASEADAGLLQADVPARGADRRGGGPVEADVEPDDGAGVLRVFFHDCFVGGCDASVLIASNQFAQSEHDAEINQSLAGRRVRRRGARQAGAGDGVPRGGVVRRHPLAGVGRAGHHDRRATVPRPAGPQGLALLVSRRGEVELPSHKLHRGPPHPDVRGKGFNVQELVALSGAHTLGFSHCKEFADRIFNYRDKSGKPEPFDPTMNPSFARGLQTACKDYLKDPTIAAFNDIMTPGKFDNMYFINLERGLGLLSTDEELWTDPRTKPFVQLYASNSTAFFDDFGRAMEKLSLLGVKTGADGEIRRRCDTYNHGPMPK</sequence>
<feature type="binding site" evidence="15">
    <location>
        <position position="106"/>
    </location>
    <ligand>
        <name>Ca(2+)</name>
        <dbReference type="ChEBI" id="CHEBI:29108"/>
        <label>1</label>
    </ligand>
</feature>
<feature type="binding site" evidence="15">
    <location>
        <position position="290"/>
    </location>
    <ligand>
        <name>Ca(2+)</name>
        <dbReference type="ChEBI" id="CHEBI:29108"/>
        <label>2</label>
    </ligand>
</feature>
<comment type="function">
    <text evidence="18">Removal of H(2)O(2), oxidation of toxic reductants, biosynthesis and degradation of lignin, suberization, auxin catabolism, response to environmental stresses such as wounding, pathogen attack and oxidative stress.</text>
</comment>
<dbReference type="InterPro" id="IPR010255">
    <property type="entry name" value="Haem_peroxidase_sf"/>
</dbReference>
<dbReference type="PROSITE" id="PS50873">
    <property type="entry name" value="PEROXIDASE_4"/>
    <property type="match status" value="1"/>
</dbReference>
<comment type="cofactor">
    <cofactor evidence="15 18">
        <name>heme b</name>
        <dbReference type="ChEBI" id="CHEBI:60344"/>
    </cofactor>
    <text evidence="15 18">Binds 1 heme b (iron(II)-protoporphyrin IX) group per subunit.</text>
</comment>
<comment type="subcellular location">
    <subcellularLocation>
        <location evidence="2 18">Secreted</location>
    </subcellularLocation>
</comment>
<reference evidence="21 22" key="1">
    <citation type="journal article" date="2019" name="Sci. Rep.">
        <title>A high-quality genome of Eragrostis curvula grass provides insights into Poaceae evolution and supports new strategies to enhance forage quality.</title>
        <authorList>
            <person name="Carballo J."/>
            <person name="Santos B.A.C.M."/>
            <person name="Zappacosta D."/>
            <person name="Garbus I."/>
            <person name="Selva J.P."/>
            <person name="Gallo C.A."/>
            <person name="Diaz A."/>
            <person name="Albertini E."/>
            <person name="Caccamo M."/>
            <person name="Echenique V."/>
        </authorList>
    </citation>
    <scope>NUCLEOTIDE SEQUENCE [LARGE SCALE GENOMIC DNA]</scope>
    <source>
        <strain evidence="22">cv. Victoria</strain>
        <tissue evidence="21">Leaf</tissue>
    </source>
</reference>
<comment type="cofactor">
    <cofactor evidence="15 18">
        <name>Ca(2+)</name>
        <dbReference type="ChEBI" id="CHEBI:29108"/>
    </cofactor>
    <text evidence="15 18">Binds 2 calcium ions per subunit.</text>
</comment>
<dbReference type="Pfam" id="PF00141">
    <property type="entry name" value="peroxidase"/>
    <property type="match status" value="2"/>
</dbReference>
<feature type="non-terminal residue" evidence="21">
    <location>
        <position position="1"/>
    </location>
</feature>
<keyword evidence="8 18" id="KW-0560">Oxidoreductase</keyword>
<keyword evidence="7 15" id="KW-0106">Calcium</keyword>
<dbReference type="EC" id="1.11.1.7" evidence="18"/>
<feature type="compositionally biased region" description="Low complexity" evidence="19">
    <location>
        <begin position="36"/>
        <end position="62"/>
    </location>
</feature>
<comment type="similarity">
    <text evidence="18">Belongs to the peroxidase family. Classical plant (class III) peroxidase subfamily.</text>
</comment>
<dbReference type="PROSITE" id="PS00435">
    <property type="entry name" value="PEROXIDASE_1"/>
    <property type="match status" value="1"/>
</dbReference>
<dbReference type="OrthoDB" id="2113341at2759"/>
<dbReference type="FunFam" id="1.10.420.10:FF:000001">
    <property type="entry name" value="Peroxidase"/>
    <property type="match status" value="1"/>
</dbReference>
<comment type="caution">
    <text evidence="21">The sequence shown here is derived from an EMBL/GenBank/DDBJ whole genome shotgun (WGS) entry which is preliminary data.</text>
</comment>